<evidence type="ECO:0000313" key="2">
    <source>
        <dbReference type="EMBL" id="TMQ65839.1"/>
    </source>
</evidence>
<dbReference type="AlphaFoldDB" id="A0A538TQD2"/>
<dbReference type="Proteomes" id="UP000316609">
    <property type="component" value="Unassembled WGS sequence"/>
</dbReference>
<evidence type="ECO:0000313" key="3">
    <source>
        <dbReference type="Proteomes" id="UP000316609"/>
    </source>
</evidence>
<accession>A0A538TQD2</accession>
<proteinExistence type="predicted"/>
<dbReference type="EMBL" id="VBOY01000063">
    <property type="protein sequence ID" value="TMQ65839.1"/>
    <property type="molecule type" value="Genomic_DNA"/>
</dbReference>
<name>A0A538TQD2_UNCEI</name>
<comment type="caution">
    <text evidence="2">The sequence shown here is derived from an EMBL/GenBank/DDBJ whole genome shotgun (WGS) entry which is preliminary data.</text>
</comment>
<reference evidence="2 3" key="1">
    <citation type="journal article" date="2019" name="Nat. Microbiol.">
        <title>Mediterranean grassland soil C-N compound turnover is dependent on rainfall and depth, and is mediated by genomically divergent microorganisms.</title>
        <authorList>
            <person name="Diamond S."/>
            <person name="Andeer P.F."/>
            <person name="Li Z."/>
            <person name="Crits-Christoph A."/>
            <person name="Burstein D."/>
            <person name="Anantharaman K."/>
            <person name="Lane K.R."/>
            <person name="Thomas B.C."/>
            <person name="Pan C."/>
            <person name="Northen T.R."/>
            <person name="Banfield J.F."/>
        </authorList>
    </citation>
    <scope>NUCLEOTIDE SEQUENCE [LARGE SCALE GENOMIC DNA]</scope>
    <source>
        <strain evidence="2">WS_8</strain>
    </source>
</reference>
<organism evidence="2 3">
    <name type="scientific">Eiseniibacteriota bacterium</name>
    <dbReference type="NCBI Taxonomy" id="2212470"/>
    <lineage>
        <taxon>Bacteria</taxon>
        <taxon>Candidatus Eiseniibacteriota</taxon>
    </lineage>
</organism>
<feature type="region of interest" description="Disordered" evidence="1">
    <location>
        <begin position="42"/>
        <end position="80"/>
    </location>
</feature>
<evidence type="ECO:0000256" key="1">
    <source>
        <dbReference type="SAM" id="MobiDB-lite"/>
    </source>
</evidence>
<sequence>MSVRVDLFERNELAWNQSGKPSTTVQVKAGLVDSTGRLVWSASGSETGEGPYHEAGAPTVGVKMSDGETTPITGEGGAPSFNEVVTRLFTRWMKDFPARATNATGAASAPDSAR</sequence>
<protein>
    <submittedName>
        <fullName evidence="2">Uncharacterized protein</fullName>
    </submittedName>
</protein>
<gene>
    <name evidence="2" type="ORF">E6K78_06905</name>
</gene>